<name>A0AAD5LUI2_PYTIN</name>
<comment type="caution">
    <text evidence="2">The sequence shown here is derived from an EMBL/GenBank/DDBJ whole genome shotgun (WGS) entry which is preliminary data.</text>
</comment>
<dbReference type="InterPro" id="IPR000313">
    <property type="entry name" value="PWWP_dom"/>
</dbReference>
<evidence type="ECO:0000313" key="3">
    <source>
        <dbReference type="Proteomes" id="UP001209570"/>
    </source>
</evidence>
<keyword evidence="3" id="KW-1185">Reference proteome</keyword>
<gene>
    <name evidence="2" type="ORF">P43SY_005977</name>
</gene>
<reference evidence="2" key="1">
    <citation type="submission" date="2021-12" db="EMBL/GenBank/DDBJ databases">
        <title>Prjna785345.</title>
        <authorList>
            <person name="Rujirawat T."/>
            <person name="Krajaejun T."/>
        </authorList>
    </citation>
    <scope>NUCLEOTIDE SEQUENCE</scope>
    <source>
        <strain evidence="2">Pi057C3</strain>
    </source>
</reference>
<dbReference type="AlphaFoldDB" id="A0AAD5LUI2"/>
<organism evidence="2 3">
    <name type="scientific">Pythium insidiosum</name>
    <name type="common">Pythiosis disease agent</name>
    <dbReference type="NCBI Taxonomy" id="114742"/>
    <lineage>
        <taxon>Eukaryota</taxon>
        <taxon>Sar</taxon>
        <taxon>Stramenopiles</taxon>
        <taxon>Oomycota</taxon>
        <taxon>Peronosporomycetes</taxon>
        <taxon>Pythiales</taxon>
        <taxon>Pythiaceae</taxon>
        <taxon>Pythium</taxon>
    </lineage>
</organism>
<protein>
    <recommendedName>
        <fullName evidence="1">PWWP domain-containing protein</fullName>
    </recommendedName>
</protein>
<proteinExistence type="predicted"/>
<evidence type="ECO:0000259" key="1">
    <source>
        <dbReference type="Pfam" id="PF00855"/>
    </source>
</evidence>
<dbReference type="EMBL" id="JAKCXM010000455">
    <property type="protein sequence ID" value="KAJ0393855.1"/>
    <property type="molecule type" value="Genomic_DNA"/>
</dbReference>
<feature type="domain" description="PWWP" evidence="1">
    <location>
        <begin position="94"/>
        <end position="152"/>
    </location>
</feature>
<sequence length="171" mass="19249">MDTTAVSYSAESGMGAMFLELKLEDTNIFPDFTNLGLRAPTPQIFQRLCNGNELGRLLLVSDRSEAARGEWIPTDSSNTRKSTMFSEPGEFAKMSRHRTKQGLLCVYFFGTRNYGWVKPSAIMPFSNDLTSLKPARKYSPAMVQRAIAAMAEAKVVLDDTDDYQICFYDRM</sequence>
<dbReference type="Gene3D" id="2.30.30.140">
    <property type="match status" value="1"/>
</dbReference>
<dbReference type="Pfam" id="PF00855">
    <property type="entry name" value="PWWP"/>
    <property type="match status" value="1"/>
</dbReference>
<dbReference type="SUPFAM" id="SSF63748">
    <property type="entry name" value="Tudor/PWWP/MBT"/>
    <property type="match status" value="1"/>
</dbReference>
<evidence type="ECO:0000313" key="2">
    <source>
        <dbReference type="EMBL" id="KAJ0393855.1"/>
    </source>
</evidence>
<accession>A0AAD5LUI2</accession>
<dbReference type="Proteomes" id="UP001209570">
    <property type="component" value="Unassembled WGS sequence"/>
</dbReference>